<evidence type="ECO:0000313" key="1">
    <source>
        <dbReference type="EMBL" id="VVT57525.1"/>
    </source>
</evidence>
<organism evidence="1 2">
    <name type="scientific">Magnusiomyces paraingens</name>
    <dbReference type="NCBI Taxonomy" id="2606893"/>
    <lineage>
        <taxon>Eukaryota</taxon>
        <taxon>Fungi</taxon>
        <taxon>Dikarya</taxon>
        <taxon>Ascomycota</taxon>
        <taxon>Saccharomycotina</taxon>
        <taxon>Dipodascomycetes</taxon>
        <taxon>Dipodascales</taxon>
        <taxon>Dipodascaceae</taxon>
        <taxon>Magnusiomyces</taxon>
    </lineage>
</organism>
<evidence type="ECO:0000313" key="2">
    <source>
        <dbReference type="Proteomes" id="UP000398389"/>
    </source>
</evidence>
<dbReference type="EMBL" id="CABVLU010000005">
    <property type="protein sequence ID" value="VVT57525.1"/>
    <property type="molecule type" value="Genomic_DNA"/>
</dbReference>
<gene>
    <name evidence="1" type="ORF">SAPINGB_P005739</name>
</gene>
<sequence>MSELKSILKKKQKSFKKHFFKKEPTIDSESYQQRIVRFNEINLVTVTFFPSEVPPLCWEPDYKGTEDDEYLDEFITYEDLRGRAIIRYNTRHNRKNLGRGSIAESIIFHSTMKLNAGKFSLLHPIKSFRQKWSRRHLFD</sequence>
<dbReference type="RefSeq" id="XP_031856344.1">
    <property type="nucleotide sequence ID" value="XM_032000453.1"/>
</dbReference>
<dbReference type="GeneID" id="43584553"/>
<name>A0A5E8C3J1_9ASCO</name>
<accession>A0A5E8C3J1</accession>
<keyword evidence="2" id="KW-1185">Reference proteome</keyword>
<protein>
    <submittedName>
        <fullName evidence="1">Uncharacterized protein</fullName>
    </submittedName>
</protein>
<dbReference type="AlphaFoldDB" id="A0A5E8C3J1"/>
<reference evidence="1 2" key="1">
    <citation type="submission" date="2019-09" db="EMBL/GenBank/DDBJ databases">
        <authorList>
            <person name="Brejova B."/>
        </authorList>
    </citation>
    <scope>NUCLEOTIDE SEQUENCE [LARGE SCALE GENOMIC DNA]</scope>
</reference>
<proteinExistence type="predicted"/>
<dbReference type="Proteomes" id="UP000398389">
    <property type="component" value="Unassembled WGS sequence"/>
</dbReference>